<proteinExistence type="predicted"/>
<feature type="domain" description="Apple" evidence="5">
    <location>
        <begin position="193"/>
        <end position="237"/>
    </location>
</feature>
<feature type="signal peptide" evidence="4">
    <location>
        <begin position="1"/>
        <end position="19"/>
    </location>
</feature>
<dbReference type="AlphaFoldDB" id="A0A6G0W7N4"/>
<evidence type="ECO:0000313" key="6">
    <source>
        <dbReference type="EMBL" id="KAF0723127.1"/>
    </source>
</evidence>
<reference evidence="6 7" key="1">
    <citation type="submission" date="2019-07" db="EMBL/GenBank/DDBJ databases">
        <title>Genomics analysis of Aphanomyces spp. identifies a new class of oomycete effector associated with host adaptation.</title>
        <authorList>
            <person name="Gaulin E."/>
        </authorList>
    </citation>
    <scope>NUCLEOTIDE SEQUENCE [LARGE SCALE GENOMIC DNA]</scope>
    <source>
        <strain evidence="6 7">ATCC 201684</strain>
    </source>
</reference>
<keyword evidence="2" id="KW-1015">Disulfide bond</keyword>
<feature type="chain" id="PRO_5026171217" description="Apple domain-containing protein" evidence="4">
    <location>
        <begin position="20"/>
        <end position="317"/>
    </location>
</feature>
<evidence type="ECO:0000256" key="4">
    <source>
        <dbReference type="SAM" id="SignalP"/>
    </source>
</evidence>
<dbReference type="Pfam" id="PF14295">
    <property type="entry name" value="PAN_4"/>
    <property type="match status" value="1"/>
</dbReference>
<dbReference type="GO" id="GO:0005576">
    <property type="term" value="C:extracellular region"/>
    <property type="evidence" value="ECO:0007669"/>
    <property type="project" value="InterPro"/>
</dbReference>
<organism evidence="6 7">
    <name type="scientific">Aphanomyces euteiches</name>
    <dbReference type="NCBI Taxonomy" id="100861"/>
    <lineage>
        <taxon>Eukaryota</taxon>
        <taxon>Sar</taxon>
        <taxon>Stramenopiles</taxon>
        <taxon>Oomycota</taxon>
        <taxon>Saprolegniomycetes</taxon>
        <taxon>Saprolegniales</taxon>
        <taxon>Verrucalvaceae</taxon>
        <taxon>Aphanomyces</taxon>
    </lineage>
</organism>
<feature type="region of interest" description="Disordered" evidence="3">
    <location>
        <begin position="141"/>
        <end position="188"/>
    </location>
</feature>
<dbReference type="CDD" id="cd01100">
    <property type="entry name" value="APPLE_Factor_XI_like"/>
    <property type="match status" value="1"/>
</dbReference>
<dbReference type="InterPro" id="IPR000177">
    <property type="entry name" value="Apple"/>
</dbReference>
<dbReference type="EMBL" id="VJMJ01000314">
    <property type="protein sequence ID" value="KAF0723127.1"/>
    <property type="molecule type" value="Genomic_DNA"/>
</dbReference>
<dbReference type="InterPro" id="IPR003609">
    <property type="entry name" value="Pan_app"/>
</dbReference>
<name>A0A6G0W7N4_9STRA</name>
<evidence type="ECO:0000313" key="7">
    <source>
        <dbReference type="Proteomes" id="UP000481153"/>
    </source>
</evidence>
<evidence type="ECO:0000256" key="2">
    <source>
        <dbReference type="ARBA" id="ARBA00023157"/>
    </source>
</evidence>
<dbReference type="Proteomes" id="UP000481153">
    <property type="component" value="Unassembled WGS sequence"/>
</dbReference>
<evidence type="ECO:0000256" key="1">
    <source>
        <dbReference type="ARBA" id="ARBA00022737"/>
    </source>
</evidence>
<sequence>MKFLSLLGTITAMAWIISAKPTPQPPSTPAPTPETTLAPTPAPTLAPRPAAVCLSYQNGVIPVTVDPNGDIASLSEVPIGFNECSSRDWSNVPIVLSCGCDFRRKTNGTSNGYDQGATFWCTAGANYFHINILHPDCTDAPTLAPTPEPTPSVTPLQTPGLTPTTTTRAPSTAAPKPTPTAPTSHCGKVTNNVDYPGNDIAQTNRANHDDCCNDCTNTPGCVVYVWTSWNGGTCFLKSKMGVPASYDGARSAQVTVPTTTSTPAPIQPSHLPCKFVRGLVRELSEWFAAKLGWACPGWHQRPTAVAKAATQVPPAGK</sequence>
<protein>
    <recommendedName>
        <fullName evidence="5">Apple domain-containing protein</fullName>
    </recommendedName>
</protein>
<feature type="compositionally biased region" description="Pro residues" evidence="3">
    <location>
        <begin position="22"/>
        <end position="32"/>
    </location>
</feature>
<dbReference type="Gene3D" id="3.50.4.10">
    <property type="entry name" value="Hepatocyte Growth Factor"/>
    <property type="match status" value="1"/>
</dbReference>
<evidence type="ECO:0000259" key="5">
    <source>
        <dbReference type="Pfam" id="PF14295"/>
    </source>
</evidence>
<feature type="region of interest" description="Disordered" evidence="3">
    <location>
        <begin position="20"/>
        <end position="41"/>
    </location>
</feature>
<keyword evidence="1" id="KW-0677">Repeat</keyword>
<dbReference type="GO" id="GO:0006508">
    <property type="term" value="P:proteolysis"/>
    <property type="evidence" value="ECO:0007669"/>
    <property type="project" value="InterPro"/>
</dbReference>
<evidence type="ECO:0000256" key="3">
    <source>
        <dbReference type="SAM" id="MobiDB-lite"/>
    </source>
</evidence>
<gene>
    <name evidence="6" type="ORF">Ae201684_017874</name>
</gene>
<keyword evidence="4" id="KW-0732">Signal</keyword>
<dbReference type="VEuPathDB" id="FungiDB:AeMF1_001773"/>
<feature type="compositionally biased region" description="Low complexity" evidence="3">
    <location>
        <begin position="154"/>
        <end position="175"/>
    </location>
</feature>
<comment type="caution">
    <text evidence="6">The sequence shown here is derived from an EMBL/GenBank/DDBJ whole genome shotgun (WGS) entry which is preliminary data.</text>
</comment>
<accession>A0A6G0W7N4</accession>
<keyword evidence="7" id="KW-1185">Reference proteome</keyword>